<dbReference type="OrthoDB" id="705971at2"/>
<name>A0A5S5CWN3_9SPHI</name>
<organism evidence="1 2">
    <name type="scientific">Sphingobacterium allocomposti</name>
    <dbReference type="NCBI Taxonomy" id="415956"/>
    <lineage>
        <taxon>Bacteria</taxon>
        <taxon>Pseudomonadati</taxon>
        <taxon>Bacteroidota</taxon>
        <taxon>Sphingobacteriia</taxon>
        <taxon>Sphingobacteriales</taxon>
        <taxon>Sphingobacteriaceae</taxon>
        <taxon>Sphingobacterium</taxon>
    </lineage>
</organism>
<gene>
    <name evidence="1" type="ORF">BC792_13226</name>
</gene>
<keyword evidence="2" id="KW-1185">Reference proteome</keyword>
<reference evidence="1 2" key="1">
    <citation type="submission" date="2019-07" db="EMBL/GenBank/DDBJ databases">
        <title>Genomic Encyclopedia of Archaeal and Bacterial Type Strains, Phase II (KMG-II): from individual species to whole genera.</title>
        <authorList>
            <person name="Goeker M."/>
        </authorList>
    </citation>
    <scope>NUCLEOTIDE SEQUENCE [LARGE SCALE GENOMIC DNA]</scope>
    <source>
        <strain evidence="1 2">DSM 18850</strain>
    </source>
</reference>
<sequence>MNSECLEKFFKPINELYLTTTMKNKILYVMGAVLSVMQVGCDNADDLLNQYIEDGPIVYAGRIEVLDIKSGYQKVGVRIVPAEDVNRAYCMLRWNTASGAADSVKVDYTPANYHDDFEGYYTVVDMPDIEGNVLIEAWNVDAFGNKSLLTDQGGFVYGPNYVRTLLPSSVGFTAGNQAVEFDNRVGAVDNLVSYEQQDGQFTEEVTVVESLELINPKSGGVVRSKTRYLINENDIDTLVTPDYLETVIPQVGER</sequence>
<comment type="caution">
    <text evidence="1">The sequence shown here is derived from an EMBL/GenBank/DDBJ whole genome shotgun (WGS) entry which is preliminary data.</text>
</comment>
<proteinExistence type="predicted"/>
<evidence type="ECO:0000313" key="1">
    <source>
        <dbReference type="EMBL" id="TYP88210.1"/>
    </source>
</evidence>
<evidence type="ECO:0000313" key="2">
    <source>
        <dbReference type="Proteomes" id="UP000325105"/>
    </source>
</evidence>
<accession>A0A5S5CWN3</accession>
<dbReference type="EMBL" id="VNHX01000032">
    <property type="protein sequence ID" value="TYP88210.1"/>
    <property type="molecule type" value="Genomic_DNA"/>
</dbReference>
<protein>
    <submittedName>
        <fullName evidence="1">Uncharacterized protein DUF4998</fullName>
    </submittedName>
</protein>
<dbReference type="Pfam" id="PF16389">
    <property type="entry name" value="DUF4998"/>
    <property type="match status" value="1"/>
</dbReference>
<dbReference type="Proteomes" id="UP000325105">
    <property type="component" value="Unassembled WGS sequence"/>
</dbReference>
<dbReference type="AlphaFoldDB" id="A0A5S5CWN3"/>